<feature type="non-terminal residue" evidence="2">
    <location>
        <position position="1"/>
    </location>
</feature>
<keyword evidence="3" id="KW-1185">Reference proteome</keyword>
<sequence length="138" mass="16066">WAAADDYPLSGIFLWFDDFGTPLLSSISLFLYIIIFRHVVVNKKLDRMNDVRWALQTFCFCLFSIGVSIEWTWAYDCFPPTFISLYVQNALWPLWNGANVVCFFAFQRDPWDRKKSFSMVVKAAANLQRPSLVSPLFC</sequence>
<accession>A0AA36FV28</accession>
<dbReference type="Proteomes" id="UP001177023">
    <property type="component" value="Unassembled WGS sequence"/>
</dbReference>
<reference evidence="2" key="1">
    <citation type="submission" date="2023-06" db="EMBL/GenBank/DDBJ databases">
        <authorList>
            <person name="Delattre M."/>
        </authorList>
    </citation>
    <scope>NUCLEOTIDE SEQUENCE</scope>
    <source>
        <strain evidence="2">AF72</strain>
    </source>
</reference>
<gene>
    <name evidence="2" type="ORF">MSPICULIGERA_LOCUS7117</name>
</gene>
<keyword evidence="1" id="KW-1133">Transmembrane helix</keyword>
<feature type="transmembrane region" description="Helical" evidence="1">
    <location>
        <begin position="23"/>
        <end position="41"/>
    </location>
</feature>
<comment type="caution">
    <text evidence="2">The sequence shown here is derived from an EMBL/GenBank/DDBJ whole genome shotgun (WGS) entry which is preliminary data.</text>
</comment>
<feature type="transmembrane region" description="Helical" evidence="1">
    <location>
        <begin position="86"/>
        <end position="106"/>
    </location>
</feature>
<organism evidence="2 3">
    <name type="scientific">Mesorhabditis spiculigera</name>
    <dbReference type="NCBI Taxonomy" id="96644"/>
    <lineage>
        <taxon>Eukaryota</taxon>
        <taxon>Metazoa</taxon>
        <taxon>Ecdysozoa</taxon>
        <taxon>Nematoda</taxon>
        <taxon>Chromadorea</taxon>
        <taxon>Rhabditida</taxon>
        <taxon>Rhabditina</taxon>
        <taxon>Rhabditomorpha</taxon>
        <taxon>Rhabditoidea</taxon>
        <taxon>Rhabditidae</taxon>
        <taxon>Mesorhabditinae</taxon>
        <taxon>Mesorhabditis</taxon>
    </lineage>
</organism>
<feature type="transmembrane region" description="Helical" evidence="1">
    <location>
        <begin position="53"/>
        <end position="74"/>
    </location>
</feature>
<feature type="non-terminal residue" evidence="2">
    <location>
        <position position="138"/>
    </location>
</feature>
<dbReference type="AlphaFoldDB" id="A0AA36FV28"/>
<keyword evidence="1" id="KW-0812">Transmembrane</keyword>
<protein>
    <submittedName>
        <fullName evidence="2">Uncharacterized protein</fullName>
    </submittedName>
</protein>
<evidence type="ECO:0000313" key="3">
    <source>
        <dbReference type="Proteomes" id="UP001177023"/>
    </source>
</evidence>
<proteinExistence type="predicted"/>
<evidence type="ECO:0000313" key="2">
    <source>
        <dbReference type="EMBL" id="CAJ0568601.1"/>
    </source>
</evidence>
<dbReference type="EMBL" id="CATQJA010001773">
    <property type="protein sequence ID" value="CAJ0568601.1"/>
    <property type="molecule type" value="Genomic_DNA"/>
</dbReference>
<name>A0AA36FV28_9BILA</name>
<evidence type="ECO:0000256" key="1">
    <source>
        <dbReference type="SAM" id="Phobius"/>
    </source>
</evidence>
<keyword evidence="1" id="KW-0472">Membrane</keyword>